<name>A0ACC1QYV1_9HYPO</name>
<evidence type="ECO:0000313" key="1">
    <source>
        <dbReference type="EMBL" id="KAJ3495057.1"/>
    </source>
</evidence>
<organism evidence="1 2">
    <name type="scientific">Lecanicillium saksenae</name>
    <dbReference type="NCBI Taxonomy" id="468837"/>
    <lineage>
        <taxon>Eukaryota</taxon>
        <taxon>Fungi</taxon>
        <taxon>Dikarya</taxon>
        <taxon>Ascomycota</taxon>
        <taxon>Pezizomycotina</taxon>
        <taxon>Sordariomycetes</taxon>
        <taxon>Hypocreomycetidae</taxon>
        <taxon>Hypocreales</taxon>
        <taxon>Cordycipitaceae</taxon>
        <taxon>Lecanicillium</taxon>
    </lineage>
</organism>
<sequence>MVNDPEIISLSTKMLLIPRNLKQCNELLMESFASCLLGALIYLPKQPPEPDAESLADTKSLADATSEEPASAPEKGPEKTLIGFVMLVDEARFSAQTRACSAVISLASRYVNQGYGTEVLQWLINWGFCYANLHRISLSVNSFNDRAIASYKKLGFVEEGRARETVFFDREWYDTINISILEQEWEARRRK</sequence>
<proteinExistence type="predicted"/>
<evidence type="ECO:0000313" key="2">
    <source>
        <dbReference type="Proteomes" id="UP001148737"/>
    </source>
</evidence>
<protein>
    <submittedName>
        <fullName evidence="1">Uncharacterized protein</fullName>
    </submittedName>
</protein>
<gene>
    <name evidence="1" type="ORF">NLG97_g3668</name>
</gene>
<reference evidence="1" key="1">
    <citation type="submission" date="2022-07" db="EMBL/GenBank/DDBJ databases">
        <title>Genome Sequence of Lecanicillium saksenae.</title>
        <authorList>
            <person name="Buettner E."/>
        </authorList>
    </citation>
    <scope>NUCLEOTIDE SEQUENCE</scope>
    <source>
        <strain evidence="1">VT-O1</strain>
    </source>
</reference>
<accession>A0ACC1QYV1</accession>
<keyword evidence="2" id="KW-1185">Reference proteome</keyword>
<dbReference type="Proteomes" id="UP001148737">
    <property type="component" value="Unassembled WGS sequence"/>
</dbReference>
<comment type="caution">
    <text evidence="1">The sequence shown here is derived from an EMBL/GenBank/DDBJ whole genome shotgun (WGS) entry which is preliminary data.</text>
</comment>
<dbReference type="EMBL" id="JANAKD010000316">
    <property type="protein sequence ID" value="KAJ3495057.1"/>
    <property type="molecule type" value="Genomic_DNA"/>
</dbReference>